<gene>
    <name evidence="1" type="ORF">ABTW24_09830</name>
    <name evidence="2" type="ORF">NCTC11429_00232</name>
</gene>
<proteinExistence type="predicted"/>
<dbReference type="Proteomes" id="UP000308196">
    <property type="component" value="Chromosome"/>
</dbReference>
<keyword evidence="4" id="KW-1185">Reference proteome</keyword>
<evidence type="ECO:0000313" key="4">
    <source>
        <dbReference type="Proteomes" id="UP001566204"/>
    </source>
</evidence>
<dbReference type="EMBL" id="JBEOQB010000002">
    <property type="protein sequence ID" value="MEZ0451894.1"/>
    <property type="molecule type" value="Genomic_DNA"/>
</dbReference>
<protein>
    <submittedName>
        <fullName evidence="2">Uncharacterized protein</fullName>
    </submittedName>
</protein>
<organism evidence="2 3">
    <name type="scientific">Sphingobacterium thalpophilum</name>
    <dbReference type="NCBI Taxonomy" id="259"/>
    <lineage>
        <taxon>Bacteria</taxon>
        <taxon>Pseudomonadati</taxon>
        <taxon>Bacteroidota</taxon>
        <taxon>Sphingobacteriia</taxon>
        <taxon>Sphingobacteriales</taxon>
        <taxon>Sphingobacteriaceae</taxon>
        <taxon>Sphingobacterium</taxon>
    </lineage>
</organism>
<reference evidence="2 3" key="1">
    <citation type="submission" date="2019-05" db="EMBL/GenBank/DDBJ databases">
        <authorList>
            <consortium name="Pathogen Informatics"/>
        </authorList>
    </citation>
    <scope>NUCLEOTIDE SEQUENCE [LARGE SCALE GENOMIC DNA]</scope>
    <source>
        <strain evidence="2 3">NCTC11429</strain>
    </source>
</reference>
<sequence length="143" mass="15775">MLHKTFILICLICALTICCSPQKVIERAGSRHIELTEGQESPVKGSPIRVKFKGISEDSRCPQGANCIWAGVAVAQIEIRDQSAEPVILDLATTDLQQSGYQKSAIYKSYSFSLLSVDPYPTQQHAVHTLKGKYKIAITVQKQ</sequence>
<dbReference type="STRING" id="1123265.GCA_000686625_03377"/>
<accession>A0A4U9UB11</accession>
<dbReference type="AlphaFoldDB" id="A0A4U9UB11"/>
<dbReference type="RefSeq" id="WP_028070145.1">
    <property type="nucleotide sequence ID" value="NZ_CP141191.1"/>
</dbReference>
<evidence type="ECO:0000313" key="3">
    <source>
        <dbReference type="Proteomes" id="UP000308196"/>
    </source>
</evidence>
<dbReference type="KEGG" id="stha:NCTC11429_00232"/>
<evidence type="ECO:0000313" key="1">
    <source>
        <dbReference type="EMBL" id="MEZ0451894.1"/>
    </source>
</evidence>
<name>A0A4U9UB11_9SPHI</name>
<dbReference type="EMBL" id="LR590484">
    <property type="protein sequence ID" value="VTR28592.1"/>
    <property type="molecule type" value="Genomic_DNA"/>
</dbReference>
<reference evidence="1 4" key="2">
    <citation type="submission" date="2024-06" db="EMBL/GenBank/DDBJ databases">
        <title>Soil Sphingobacterium thalpophilum.</title>
        <authorList>
            <person name="Yang J."/>
            <person name="Li J."/>
        </authorList>
    </citation>
    <scope>NUCLEOTIDE SEQUENCE [LARGE SCALE GENOMIC DNA]</scope>
    <source>
        <strain evidence="1 4">22g91tb</strain>
    </source>
</reference>
<evidence type="ECO:0000313" key="2">
    <source>
        <dbReference type="EMBL" id="VTR28592.1"/>
    </source>
</evidence>
<dbReference type="Proteomes" id="UP001566204">
    <property type="component" value="Unassembled WGS sequence"/>
</dbReference>
<dbReference type="GeneID" id="78461057"/>